<organism evidence="3 4">
    <name type="scientific">Gomphillus americanus</name>
    <dbReference type="NCBI Taxonomy" id="1940652"/>
    <lineage>
        <taxon>Eukaryota</taxon>
        <taxon>Fungi</taxon>
        <taxon>Dikarya</taxon>
        <taxon>Ascomycota</taxon>
        <taxon>Pezizomycotina</taxon>
        <taxon>Lecanoromycetes</taxon>
        <taxon>OSLEUM clade</taxon>
        <taxon>Ostropomycetidae</taxon>
        <taxon>Ostropales</taxon>
        <taxon>Graphidaceae</taxon>
        <taxon>Gomphilloideae</taxon>
        <taxon>Gomphillus</taxon>
    </lineage>
</organism>
<name>A0A8H3FMB2_9LECA</name>
<sequence length="348" mass="37418">MWALQVIVTLICVTSVHASTTSADTIQPRRIFKKLPHTDNFLIKRGTTAPTMAARVVSKRNLDRRQSPSPSPPSSPGQNRATRRKPQRSSPDWDPSSEVTVPGADRRAMGRMRGGKSPGGARGGVSKTTGRKASRSPPRLPSKPRSSTRSPASSSDAAEPPSPALAARIAALRVQNPNHFAPALNKLSEKPPPSAARLAADEFHSRSRKRVKATSITEGYAITHKAQDTKRRGLWEIQPAVNIHHASSTFGAGLKHETSGPGSMTVESPHSIGYRLKSNPDSQGGQVHWQVPGYGVSKYNVPPGSESENYLDNDSGQPFTLDMSHTGGSAEVYGWTKTPPSSPKSKPR</sequence>
<feature type="signal peptide" evidence="2">
    <location>
        <begin position="1"/>
        <end position="18"/>
    </location>
</feature>
<evidence type="ECO:0000313" key="4">
    <source>
        <dbReference type="Proteomes" id="UP000664169"/>
    </source>
</evidence>
<feature type="region of interest" description="Disordered" evidence="1">
    <location>
        <begin position="58"/>
        <end position="162"/>
    </location>
</feature>
<feature type="compositionally biased region" description="Polar residues" evidence="1">
    <location>
        <begin position="306"/>
        <end position="318"/>
    </location>
</feature>
<evidence type="ECO:0008006" key="5">
    <source>
        <dbReference type="Google" id="ProtNLM"/>
    </source>
</evidence>
<reference evidence="3" key="1">
    <citation type="submission" date="2021-03" db="EMBL/GenBank/DDBJ databases">
        <authorList>
            <person name="Tagirdzhanova G."/>
        </authorList>
    </citation>
    <scope>NUCLEOTIDE SEQUENCE</scope>
</reference>
<evidence type="ECO:0000256" key="2">
    <source>
        <dbReference type="SAM" id="SignalP"/>
    </source>
</evidence>
<gene>
    <name evidence="3" type="ORF">GOMPHAMPRED_004474</name>
</gene>
<feature type="region of interest" description="Disordered" evidence="1">
    <location>
        <begin position="296"/>
        <end position="348"/>
    </location>
</feature>
<comment type="caution">
    <text evidence="3">The sequence shown here is derived from an EMBL/GenBank/DDBJ whole genome shotgun (WGS) entry which is preliminary data.</text>
</comment>
<evidence type="ECO:0000313" key="3">
    <source>
        <dbReference type="EMBL" id="CAF9927702.1"/>
    </source>
</evidence>
<evidence type="ECO:0000256" key="1">
    <source>
        <dbReference type="SAM" id="MobiDB-lite"/>
    </source>
</evidence>
<feature type="chain" id="PRO_5034825570" description="Secreted protein" evidence="2">
    <location>
        <begin position="19"/>
        <end position="348"/>
    </location>
</feature>
<dbReference type="Proteomes" id="UP000664169">
    <property type="component" value="Unassembled WGS sequence"/>
</dbReference>
<keyword evidence="4" id="KW-1185">Reference proteome</keyword>
<protein>
    <recommendedName>
        <fullName evidence="5">Secreted protein</fullName>
    </recommendedName>
</protein>
<accession>A0A8H3FMB2</accession>
<keyword evidence="2" id="KW-0732">Signal</keyword>
<dbReference type="AlphaFoldDB" id="A0A8H3FMB2"/>
<feature type="compositionally biased region" description="Low complexity" evidence="1">
    <location>
        <begin position="143"/>
        <end position="162"/>
    </location>
</feature>
<dbReference type="EMBL" id="CAJPDQ010000027">
    <property type="protein sequence ID" value="CAF9927702.1"/>
    <property type="molecule type" value="Genomic_DNA"/>
</dbReference>
<proteinExistence type="predicted"/>